<accession>A0A0G0U7G9</accession>
<name>A0A0G0U7G9_9BACT</name>
<feature type="non-terminal residue" evidence="1">
    <location>
        <position position="33"/>
    </location>
</feature>
<evidence type="ECO:0008006" key="3">
    <source>
        <dbReference type="Google" id="ProtNLM"/>
    </source>
</evidence>
<organism evidence="1 2">
    <name type="scientific">Candidatus Woesebacteria bacterium GW2011_GWB1_41_10</name>
    <dbReference type="NCBI Taxonomy" id="1618577"/>
    <lineage>
        <taxon>Bacteria</taxon>
        <taxon>Candidatus Woeseibacteriota</taxon>
    </lineage>
</organism>
<sequence>MEVSVIIVSYNTKKLTLATIASLYEEGSGVDFE</sequence>
<dbReference type="EMBL" id="LCAE01000042">
    <property type="protein sequence ID" value="KKR85018.1"/>
    <property type="molecule type" value="Genomic_DNA"/>
</dbReference>
<dbReference type="AlphaFoldDB" id="A0A0G0U7G9"/>
<evidence type="ECO:0000313" key="2">
    <source>
        <dbReference type="Proteomes" id="UP000033858"/>
    </source>
</evidence>
<comment type="caution">
    <text evidence="1">The sequence shown here is derived from an EMBL/GenBank/DDBJ whole genome shotgun (WGS) entry which is preliminary data.</text>
</comment>
<reference evidence="1 2" key="1">
    <citation type="journal article" date="2015" name="Nature">
        <title>rRNA introns, odd ribosomes, and small enigmatic genomes across a large radiation of phyla.</title>
        <authorList>
            <person name="Brown C.T."/>
            <person name="Hug L.A."/>
            <person name="Thomas B.C."/>
            <person name="Sharon I."/>
            <person name="Castelle C.J."/>
            <person name="Singh A."/>
            <person name="Wilkins M.J."/>
            <person name="Williams K.H."/>
            <person name="Banfield J.F."/>
        </authorList>
    </citation>
    <scope>NUCLEOTIDE SEQUENCE [LARGE SCALE GENOMIC DNA]</scope>
</reference>
<dbReference type="Proteomes" id="UP000033858">
    <property type="component" value="Unassembled WGS sequence"/>
</dbReference>
<proteinExistence type="predicted"/>
<gene>
    <name evidence="1" type="ORF">UU32_C0042G0001</name>
</gene>
<evidence type="ECO:0000313" key="1">
    <source>
        <dbReference type="EMBL" id="KKR85018.1"/>
    </source>
</evidence>
<protein>
    <recommendedName>
        <fullName evidence="3">Glycosyltransferase</fullName>
    </recommendedName>
</protein>